<comment type="catalytic activity">
    <reaction evidence="1">
        <text>ATP + protein L-histidine = ADP + protein N-phospho-L-histidine.</text>
        <dbReference type="EC" id="2.7.13.3"/>
    </reaction>
</comment>
<keyword evidence="6 11" id="KW-0418">Kinase</keyword>
<dbReference type="SUPFAM" id="SSF55781">
    <property type="entry name" value="GAF domain-like"/>
    <property type="match status" value="1"/>
</dbReference>
<evidence type="ECO:0000256" key="9">
    <source>
        <dbReference type="SAM" id="Coils"/>
    </source>
</evidence>
<dbReference type="Gene3D" id="3.30.450.40">
    <property type="match status" value="1"/>
</dbReference>
<dbReference type="Gene3D" id="1.10.287.130">
    <property type="match status" value="1"/>
</dbReference>
<keyword evidence="7" id="KW-0902">Two-component regulatory system</keyword>
<reference evidence="11" key="1">
    <citation type="submission" date="2017-10" db="EMBL/GenBank/DDBJ databases">
        <title>Draft genome sequence of the planktic cyanobacteria Tychonema bourrellyi isolated from alpine lentic freshwater.</title>
        <authorList>
            <person name="Tett A."/>
            <person name="Armanini F."/>
            <person name="Asnicar F."/>
            <person name="Boscaini A."/>
            <person name="Pasolli E."/>
            <person name="Zolfo M."/>
            <person name="Donati C."/>
            <person name="Salmaso N."/>
            <person name="Segata N."/>
        </authorList>
    </citation>
    <scope>NUCLEOTIDE SEQUENCE</scope>
    <source>
        <strain evidence="11">FEM_GT703</strain>
    </source>
</reference>
<dbReference type="SMART" id="SM00388">
    <property type="entry name" value="HisKA"/>
    <property type="match status" value="1"/>
</dbReference>
<dbReference type="SUPFAM" id="SSF47384">
    <property type="entry name" value="Homodimeric domain of signal transducing histidine kinase"/>
    <property type="match status" value="1"/>
</dbReference>
<gene>
    <name evidence="11" type="ORF">CP500_003485</name>
</gene>
<dbReference type="Pfam" id="PF02518">
    <property type="entry name" value="HATPase_c"/>
    <property type="match status" value="1"/>
</dbReference>
<evidence type="ECO:0000313" key="12">
    <source>
        <dbReference type="Proteomes" id="UP000226442"/>
    </source>
</evidence>
<dbReference type="InterPro" id="IPR005467">
    <property type="entry name" value="His_kinase_dom"/>
</dbReference>
<evidence type="ECO:0000259" key="10">
    <source>
        <dbReference type="PROSITE" id="PS50109"/>
    </source>
</evidence>
<evidence type="ECO:0000256" key="7">
    <source>
        <dbReference type="ARBA" id="ARBA00023012"/>
    </source>
</evidence>
<dbReference type="Pfam" id="PF13492">
    <property type="entry name" value="GAF_3"/>
    <property type="match status" value="1"/>
</dbReference>
<dbReference type="Pfam" id="PF00512">
    <property type="entry name" value="HisKA"/>
    <property type="match status" value="1"/>
</dbReference>
<dbReference type="InterPro" id="IPR036097">
    <property type="entry name" value="HisK_dim/P_sf"/>
</dbReference>
<keyword evidence="4" id="KW-0597">Phosphoprotein</keyword>
<dbReference type="PANTHER" id="PTHR43047">
    <property type="entry name" value="TWO-COMPONENT HISTIDINE PROTEIN KINASE"/>
    <property type="match status" value="1"/>
</dbReference>
<comment type="caution">
    <text evidence="11">The sequence shown here is derived from an EMBL/GenBank/DDBJ whole genome shotgun (WGS) entry which is preliminary data.</text>
</comment>
<dbReference type="InterPro" id="IPR003594">
    <property type="entry name" value="HATPase_dom"/>
</dbReference>
<dbReference type="GO" id="GO:0000155">
    <property type="term" value="F:phosphorelay sensor kinase activity"/>
    <property type="evidence" value="ECO:0007669"/>
    <property type="project" value="InterPro"/>
</dbReference>
<dbReference type="OrthoDB" id="445851at2"/>
<keyword evidence="12" id="KW-1185">Reference proteome</keyword>
<protein>
    <recommendedName>
        <fullName evidence="8">Circadian input-output histidine kinase CikA</fullName>
        <ecNumber evidence="3">2.7.13.3</ecNumber>
    </recommendedName>
</protein>
<evidence type="ECO:0000256" key="8">
    <source>
        <dbReference type="ARBA" id="ARBA00074306"/>
    </source>
</evidence>
<comment type="similarity">
    <text evidence="2">In the N-terminal section; belongs to the phytochrome family.</text>
</comment>
<dbReference type="AlphaFoldDB" id="A0A2G4F4X1"/>
<dbReference type="InterPro" id="IPR003661">
    <property type="entry name" value="HisK_dim/P_dom"/>
</dbReference>
<name>A0A2G4F4X1_9CYAN</name>
<sequence length="494" mass="54583">MTHYYGNYSSRSDLSDGEILQKTAEISPSQPLIGDRENQSDRHLDEIPHRFNASETAEKLGPTNAVREAQQLHLQAIERFTNVLNQRAGSWCELVQAIADTVVETIASAQFCLVALAECDRSSLKLSAVTGVENFALGRTLYVQNALLSQVFATGKSQLSSQESGAAMPTACAVAIESSLTGRLGVLALGNWQDSQAIDDATVQLLAVMGRQAAIAIHNARAIEIAKKQEQLLELQNQLLLRQQTELENQRLRLQQQHLQLLEAAKLKAQFLRTMSHELRTPMNAIIGFSELLLRQEKQMLTAQQKDFVGRIFKNGKNLLVLINDILDISKIETYPTELEIAEFDLAQLVIATALELGNQVTDKNLALSVSVCLQDRLIVNDKSRLRQVLVKLISNAIKFTHQGNICISVRELTLDRLTIAVTDTGIGITETELPHIFDKFHQADRATTRQYPGIGLGLAISASLARMMDGTLTAQSQVGKGSTFRLELPRQIK</sequence>
<keyword evidence="9" id="KW-0175">Coiled coil</keyword>
<dbReference type="FunFam" id="3.30.565.10:FF:000010">
    <property type="entry name" value="Sensor histidine kinase RcsC"/>
    <property type="match status" value="1"/>
</dbReference>
<dbReference type="SMART" id="SM00387">
    <property type="entry name" value="HATPase_c"/>
    <property type="match status" value="1"/>
</dbReference>
<dbReference type="EC" id="2.7.13.3" evidence="3"/>
<dbReference type="CDD" id="cd16922">
    <property type="entry name" value="HATPase_EvgS-ArcB-TorS-like"/>
    <property type="match status" value="1"/>
</dbReference>
<evidence type="ECO:0000313" key="11">
    <source>
        <dbReference type="EMBL" id="PHX56800.1"/>
    </source>
</evidence>
<evidence type="ECO:0000256" key="6">
    <source>
        <dbReference type="ARBA" id="ARBA00022777"/>
    </source>
</evidence>
<keyword evidence="5" id="KW-0808">Transferase</keyword>
<evidence type="ECO:0000256" key="1">
    <source>
        <dbReference type="ARBA" id="ARBA00000085"/>
    </source>
</evidence>
<evidence type="ECO:0000256" key="3">
    <source>
        <dbReference type="ARBA" id="ARBA00012438"/>
    </source>
</evidence>
<dbReference type="PROSITE" id="PS50109">
    <property type="entry name" value="HIS_KIN"/>
    <property type="match status" value="1"/>
</dbReference>
<evidence type="ECO:0000256" key="4">
    <source>
        <dbReference type="ARBA" id="ARBA00022553"/>
    </source>
</evidence>
<dbReference type="Proteomes" id="UP000226442">
    <property type="component" value="Unassembled WGS sequence"/>
</dbReference>
<dbReference type="InterPro" id="IPR029016">
    <property type="entry name" value="GAF-like_dom_sf"/>
</dbReference>
<feature type="domain" description="Histidine kinase" evidence="10">
    <location>
        <begin position="274"/>
        <end position="493"/>
    </location>
</feature>
<dbReference type="InterPro" id="IPR004358">
    <property type="entry name" value="Sig_transdc_His_kin-like_C"/>
</dbReference>
<proteinExistence type="inferred from homology"/>
<dbReference type="Gene3D" id="3.30.565.10">
    <property type="entry name" value="Histidine kinase-like ATPase, C-terminal domain"/>
    <property type="match status" value="1"/>
</dbReference>
<evidence type="ECO:0000256" key="5">
    <source>
        <dbReference type="ARBA" id="ARBA00022679"/>
    </source>
</evidence>
<dbReference type="PRINTS" id="PR00344">
    <property type="entry name" value="BCTRLSENSOR"/>
</dbReference>
<dbReference type="SUPFAM" id="SSF55874">
    <property type="entry name" value="ATPase domain of HSP90 chaperone/DNA topoisomerase II/histidine kinase"/>
    <property type="match status" value="1"/>
</dbReference>
<accession>A0A2G4F4X1</accession>
<evidence type="ECO:0000256" key="2">
    <source>
        <dbReference type="ARBA" id="ARBA00006402"/>
    </source>
</evidence>
<dbReference type="CDD" id="cd00082">
    <property type="entry name" value="HisKA"/>
    <property type="match status" value="1"/>
</dbReference>
<organism evidence="11 12">
    <name type="scientific">Tychonema bourrellyi FEM_GT703</name>
    <dbReference type="NCBI Taxonomy" id="2040638"/>
    <lineage>
        <taxon>Bacteria</taxon>
        <taxon>Bacillati</taxon>
        <taxon>Cyanobacteriota</taxon>
        <taxon>Cyanophyceae</taxon>
        <taxon>Oscillatoriophycideae</taxon>
        <taxon>Oscillatoriales</taxon>
        <taxon>Microcoleaceae</taxon>
        <taxon>Tychonema</taxon>
    </lineage>
</organism>
<dbReference type="RefSeq" id="WP_096832180.1">
    <property type="nucleotide sequence ID" value="NZ_NXIB02000012.1"/>
</dbReference>
<feature type="coiled-coil region" evidence="9">
    <location>
        <begin position="223"/>
        <end position="264"/>
    </location>
</feature>
<dbReference type="InterPro" id="IPR003018">
    <property type="entry name" value="GAF"/>
</dbReference>
<dbReference type="InterPro" id="IPR036890">
    <property type="entry name" value="HATPase_C_sf"/>
</dbReference>
<dbReference type="EMBL" id="NXIB02000012">
    <property type="protein sequence ID" value="PHX56800.1"/>
    <property type="molecule type" value="Genomic_DNA"/>
</dbReference>